<sequence length="236" mass="27346">MKHHVSAIIDDDFWQVVKEEKLQEGDFEVESSMSFGSSHWCRSTLREENRPMKLEEYRPTHPVKHRSTPSMEADEEHRQSFANSTATHTKRKIRVVQPIEQGVYRDKDGNAQTMDGRIIDVSKEDIEAILEMADKSGGKYLSLLQYEGCFQMPGVRPPVHYPPARSYSKDNIEELLNDISTSKNIMFDEIYEKIDDVYFPLVNPNCRIIKSEEGTEIESGFSSYDYSEAARRQNQR</sequence>
<dbReference type="Proteomes" id="UP000028999">
    <property type="component" value="Unassembled WGS sequence"/>
</dbReference>
<evidence type="ECO:0000313" key="2">
    <source>
        <dbReference type="Proteomes" id="UP000028999"/>
    </source>
</evidence>
<dbReference type="OMA" id="FGSSHWC"/>
<protein>
    <submittedName>
        <fullName evidence="1">BnaA03g60320D protein</fullName>
    </submittedName>
</protein>
<dbReference type="PaxDb" id="3708-A0A078GLY4"/>
<proteinExistence type="predicted"/>
<dbReference type="Gramene" id="CDY26356">
    <property type="protein sequence ID" value="CDY26356"/>
    <property type="gene ID" value="GSBRNA2T00035110001"/>
</dbReference>
<keyword evidence="2" id="KW-1185">Reference proteome</keyword>
<evidence type="ECO:0000313" key="1">
    <source>
        <dbReference type="EMBL" id="CDY26356.1"/>
    </source>
</evidence>
<dbReference type="EMBL" id="LK032188">
    <property type="protein sequence ID" value="CDY26356.1"/>
    <property type="molecule type" value="Genomic_DNA"/>
</dbReference>
<name>A0A078GLY4_BRANA</name>
<accession>A0A078GLY4</accession>
<reference evidence="1 2" key="1">
    <citation type="journal article" date="2014" name="Science">
        <title>Plant genetics. Early allopolyploid evolution in the post-Neolithic Brassica napus oilseed genome.</title>
        <authorList>
            <person name="Chalhoub B."/>
            <person name="Denoeud F."/>
            <person name="Liu S."/>
            <person name="Parkin I.A."/>
            <person name="Tang H."/>
            <person name="Wang X."/>
            <person name="Chiquet J."/>
            <person name="Belcram H."/>
            <person name="Tong C."/>
            <person name="Samans B."/>
            <person name="Correa M."/>
            <person name="Da Silva C."/>
            <person name="Just J."/>
            <person name="Falentin C."/>
            <person name="Koh C.S."/>
            <person name="Le Clainche I."/>
            <person name="Bernard M."/>
            <person name="Bento P."/>
            <person name="Noel B."/>
            <person name="Labadie K."/>
            <person name="Alberti A."/>
            <person name="Charles M."/>
            <person name="Arnaud D."/>
            <person name="Guo H."/>
            <person name="Daviaud C."/>
            <person name="Alamery S."/>
            <person name="Jabbari K."/>
            <person name="Zhao M."/>
            <person name="Edger P.P."/>
            <person name="Chelaifa H."/>
            <person name="Tack D."/>
            <person name="Lassalle G."/>
            <person name="Mestiri I."/>
            <person name="Schnel N."/>
            <person name="Le Paslier M.C."/>
            <person name="Fan G."/>
            <person name="Renault V."/>
            <person name="Bayer P.E."/>
            <person name="Golicz A.A."/>
            <person name="Manoli S."/>
            <person name="Lee T.H."/>
            <person name="Thi V.H."/>
            <person name="Chalabi S."/>
            <person name="Hu Q."/>
            <person name="Fan C."/>
            <person name="Tollenaere R."/>
            <person name="Lu Y."/>
            <person name="Battail C."/>
            <person name="Shen J."/>
            <person name="Sidebottom C.H."/>
            <person name="Wang X."/>
            <person name="Canaguier A."/>
            <person name="Chauveau A."/>
            <person name="Berard A."/>
            <person name="Deniot G."/>
            <person name="Guan M."/>
            <person name="Liu Z."/>
            <person name="Sun F."/>
            <person name="Lim Y.P."/>
            <person name="Lyons E."/>
            <person name="Town C.D."/>
            <person name="Bancroft I."/>
            <person name="Wang X."/>
            <person name="Meng J."/>
            <person name="Ma J."/>
            <person name="Pires J.C."/>
            <person name="King G.J."/>
            <person name="Brunel D."/>
            <person name="Delourme R."/>
            <person name="Renard M."/>
            <person name="Aury J.M."/>
            <person name="Adams K.L."/>
            <person name="Batley J."/>
            <person name="Snowdon R.J."/>
            <person name="Tost J."/>
            <person name="Edwards D."/>
            <person name="Zhou Y."/>
            <person name="Hua W."/>
            <person name="Sharpe A.G."/>
            <person name="Paterson A.H."/>
            <person name="Guan C."/>
            <person name="Wincker P."/>
        </authorList>
    </citation>
    <scope>NUCLEOTIDE SEQUENCE [LARGE SCALE GENOMIC DNA]</scope>
    <source>
        <strain evidence="2">cv. Darmor-bzh</strain>
    </source>
</reference>
<gene>
    <name evidence="1" type="primary">BnaA03g60320D</name>
    <name evidence="1" type="ORF">GSBRNA2T00035110001</name>
</gene>
<dbReference type="AlphaFoldDB" id="A0A078GLY4"/>
<organism evidence="1 2">
    <name type="scientific">Brassica napus</name>
    <name type="common">Rape</name>
    <dbReference type="NCBI Taxonomy" id="3708"/>
    <lineage>
        <taxon>Eukaryota</taxon>
        <taxon>Viridiplantae</taxon>
        <taxon>Streptophyta</taxon>
        <taxon>Embryophyta</taxon>
        <taxon>Tracheophyta</taxon>
        <taxon>Spermatophyta</taxon>
        <taxon>Magnoliopsida</taxon>
        <taxon>eudicotyledons</taxon>
        <taxon>Gunneridae</taxon>
        <taxon>Pentapetalae</taxon>
        <taxon>rosids</taxon>
        <taxon>malvids</taxon>
        <taxon>Brassicales</taxon>
        <taxon>Brassicaceae</taxon>
        <taxon>Brassiceae</taxon>
        <taxon>Brassica</taxon>
    </lineage>
</organism>